<keyword evidence="1" id="KW-1133">Transmembrane helix</keyword>
<accession>A0ABV6QE92</accession>
<organism evidence="2 3">
    <name type="scientific">Kribbella deserti</name>
    <dbReference type="NCBI Taxonomy" id="1926257"/>
    <lineage>
        <taxon>Bacteria</taxon>
        <taxon>Bacillati</taxon>
        <taxon>Actinomycetota</taxon>
        <taxon>Actinomycetes</taxon>
        <taxon>Propionibacteriales</taxon>
        <taxon>Kribbellaceae</taxon>
        <taxon>Kribbella</taxon>
    </lineage>
</organism>
<keyword evidence="1" id="KW-0472">Membrane</keyword>
<name>A0ABV6QE92_9ACTN</name>
<protein>
    <submittedName>
        <fullName evidence="2">Uncharacterized protein</fullName>
    </submittedName>
</protein>
<feature type="transmembrane region" description="Helical" evidence="1">
    <location>
        <begin position="27"/>
        <end position="46"/>
    </location>
</feature>
<gene>
    <name evidence="2" type="ORF">ACFFGN_02710</name>
</gene>
<comment type="caution">
    <text evidence="2">The sequence shown here is derived from an EMBL/GenBank/DDBJ whole genome shotgun (WGS) entry which is preliminary data.</text>
</comment>
<dbReference type="EMBL" id="JBHLTC010000001">
    <property type="protein sequence ID" value="MFC0622954.1"/>
    <property type="molecule type" value="Genomic_DNA"/>
</dbReference>
<sequence length="50" mass="5201">MVAVYLVFLILGAACFAGAFFGLGGRLNLLAAGLLCWILVPIVQTMNAMG</sequence>
<evidence type="ECO:0000313" key="2">
    <source>
        <dbReference type="EMBL" id="MFC0622954.1"/>
    </source>
</evidence>
<evidence type="ECO:0000256" key="1">
    <source>
        <dbReference type="SAM" id="Phobius"/>
    </source>
</evidence>
<keyword evidence="3" id="KW-1185">Reference proteome</keyword>
<evidence type="ECO:0000313" key="3">
    <source>
        <dbReference type="Proteomes" id="UP001589890"/>
    </source>
</evidence>
<dbReference type="Proteomes" id="UP001589890">
    <property type="component" value="Unassembled WGS sequence"/>
</dbReference>
<reference evidence="2 3" key="1">
    <citation type="submission" date="2024-09" db="EMBL/GenBank/DDBJ databases">
        <authorList>
            <person name="Sun Q."/>
            <person name="Mori K."/>
        </authorList>
    </citation>
    <scope>NUCLEOTIDE SEQUENCE [LARGE SCALE GENOMIC DNA]</scope>
    <source>
        <strain evidence="2 3">CGMCC 1.15906</strain>
    </source>
</reference>
<keyword evidence="1" id="KW-0812">Transmembrane</keyword>
<proteinExistence type="predicted"/>
<dbReference type="RefSeq" id="WP_380043632.1">
    <property type="nucleotide sequence ID" value="NZ_JBHLTC010000001.1"/>
</dbReference>